<dbReference type="SUPFAM" id="SSF109604">
    <property type="entry name" value="HD-domain/PDEase-like"/>
    <property type="match status" value="1"/>
</dbReference>
<name>A0A2C8FE94_9BACT</name>
<reference evidence="4" key="1">
    <citation type="submission" date="2017-09" db="EMBL/GenBank/DDBJ databases">
        <authorList>
            <person name="Regsiter A."/>
            <person name="William W."/>
        </authorList>
    </citation>
    <scope>NUCLEOTIDE SEQUENCE [LARGE SCALE GENOMIC DNA]</scope>
    <source>
        <strain evidence="4">500-1</strain>
    </source>
</reference>
<evidence type="ECO:0000313" key="4">
    <source>
        <dbReference type="Proteomes" id="UP000219215"/>
    </source>
</evidence>
<dbReference type="Pfam" id="PF01966">
    <property type="entry name" value="HD"/>
    <property type="match status" value="1"/>
</dbReference>
<dbReference type="Proteomes" id="UP000219215">
    <property type="component" value="Chromosome DPRO"/>
</dbReference>
<gene>
    <name evidence="3" type="ORF">DPRO_3944</name>
</gene>
<dbReference type="Gene3D" id="1.10.3210.10">
    <property type="entry name" value="Hypothetical protein af1432"/>
    <property type="match status" value="1"/>
</dbReference>
<keyword evidence="4" id="KW-1185">Reference proteome</keyword>
<dbReference type="InterPro" id="IPR003607">
    <property type="entry name" value="HD/PDEase_dom"/>
</dbReference>
<feature type="domain" description="HD" evidence="2">
    <location>
        <begin position="92"/>
        <end position="166"/>
    </location>
</feature>
<proteinExistence type="predicted"/>
<organism evidence="3 4">
    <name type="scientific">Pseudodesulfovibrio profundus</name>
    <dbReference type="NCBI Taxonomy" id="57320"/>
    <lineage>
        <taxon>Bacteria</taxon>
        <taxon>Pseudomonadati</taxon>
        <taxon>Thermodesulfobacteriota</taxon>
        <taxon>Desulfovibrionia</taxon>
        <taxon>Desulfovibrionales</taxon>
        <taxon>Desulfovibrionaceae</taxon>
    </lineage>
</organism>
<dbReference type="CDD" id="cd00077">
    <property type="entry name" value="HDc"/>
    <property type="match status" value="1"/>
</dbReference>
<dbReference type="GO" id="GO:0016787">
    <property type="term" value="F:hydrolase activity"/>
    <property type="evidence" value="ECO:0007669"/>
    <property type="project" value="UniProtKB-KW"/>
</dbReference>
<dbReference type="KEGG" id="pprf:DPRO_3944"/>
<feature type="region of interest" description="Disordered" evidence="1">
    <location>
        <begin position="38"/>
        <end position="69"/>
    </location>
</feature>
<accession>A0A2C8FE94</accession>
<keyword evidence="3" id="KW-0378">Hydrolase</keyword>
<sequence length="253" mass="28829">MFSQKDTYDKQHPQLYFCTVYWYAPEWCRSEAARPTHKMSMSTNETPEIAEEQPLSPLPPPPPVRHDDSLHVPNDRQCAEHWAHFSMLDNIAEHSMKVAQVATFVAKRGRELGFDIDVPTIRASALMHDIAKTYSILHGGNHSQLGGAWTTEITGNPTIATGVTHHVFWPFEVDINKYFTPLAVIYADKRVRHNTIVTIESRFRDLTKRYGATDYIRQRIEVTRSQAVALETLLSDSLEVDLNACDFDSGRMV</sequence>
<dbReference type="EMBL" id="LT907975">
    <property type="protein sequence ID" value="SOB60863.1"/>
    <property type="molecule type" value="Genomic_DNA"/>
</dbReference>
<evidence type="ECO:0000259" key="2">
    <source>
        <dbReference type="Pfam" id="PF01966"/>
    </source>
</evidence>
<evidence type="ECO:0000313" key="3">
    <source>
        <dbReference type="EMBL" id="SOB60863.1"/>
    </source>
</evidence>
<evidence type="ECO:0000256" key="1">
    <source>
        <dbReference type="SAM" id="MobiDB-lite"/>
    </source>
</evidence>
<dbReference type="InterPro" id="IPR006674">
    <property type="entry name" value="HD_domain"/>
</dbReference>
<protein>
    <submittedName>
        <fullName evidence="3">Metal dependent phophohydrolase</fullName>
    </submittedName>
</protein>
<dbReference type="AlphaFoldDB" id="A0A2C8FE94"/>